<dbReference type="EMBL" id="JAAOIV010000001">
    <property type="protein sequence ID" value="NHN54629.1"/>
    <property type="molecule type" value="Genomic_DNA"/>
</dbReference>
<dbReference type="Proteomes" id="UP000744769">
    <property type="component" value="Unassembled WGS sequence"/>
</dbReference>
<evidence type="ECO:0000256" key="1">
    <source>
        <dbReference type="SAM" id="MobiDB-lite"/>
    </source>
</evidence>
<feature type="domain" description="MOSC" evidence="2">
    <location>
        <begin position="36"/>
        <end position="171"/>
    </location>
</feature>
<dbReference type="SUPFAM" id="SSF50800">
    <property type="entry name" value="PK beta-barrel domain-like"/>
    <property type="match status" value="1"/>
</dbReference>
<dbReference type="RefSeq" id="WP_166192493.1">
    <property type="nucleotide sequence ID" value="NZ_JAAOIV010000001.1"/>
</dbReference>
<dbReference type="InterPro" id="IPR011037">
    <property type="entry name" value="Pyrv_Knase-like_insert_dom_sf"/>
</dbReference>
<dbReference type="GO" id="GO:0030151">
    <property type="term" value="F:molybdenum ion binding"/>
    <property type="evidence" value="ECO:0007669"/>
    <property type="project" value="InterPro"/>
</dbReference>
<dbReference type="PANTHER" id="PTHR30212:SF2">
    <property type="entry name" value="PROTEIN YIIM"/>
    <property type="match status" value="1"/>
</dbReference>
<accession>A0A967AX68</accession>
<reference evidence="3" key="1">
    <citation type="submission" date="2020-03" db="EMBL/GenBank/DDBJ databases">
        <title>Draft sequencing of Calidifontibacter sp. DB0510.</title>
        <authorList>
            <person name="Kim D.-U."/>
        </authorList>
    </citation>
    <scope>NUCLEOTIDE SEQUENCE</scope>
    <source>
        <strain evidence="3">DB0510</strain>
    </source>
</reference>
<dbReference type="InterPro" id="IPR052353">
    <property type="entry name" value="Benzoxazolinone_Detox_Enz"/>
</dbReference>
<dbReference type="AlphaFoldDB" id="A0A967AX68"/>
<comment type="caution">
    <text evidence="3">The sequence shown here is derived from an EMBL/GenBank/DDBJ whole genome shotgun (WGS) entry which is preliminary data.</text>
</comment>
<organism evidence="3 4">
    <name type="scientific">Metallococcus carri</name>
    <dbReference type="NCBI Taxonomy" id="1656884"/>
    <lineage>
        <taxon>Bacteria</taxon>
        <taxon>Bacillati</taxon>
        <taxon>Actinomycetota</taxon>
        <taxon>Actinomycetes</taxon>
        <taxon>Micrococcales</taxon>
        <taxon>Dermacoccaceae</taxon>
        <taxon>Metallococcus</taxon>
    </lineage>
</organism>
<dbReference type="GO" id="GO:0030170">
    <property type="term" value="F:pyridoxal phosphate binding"/>
    <property type="evidence" value="ECO:0007669"/>
    <property type="project" value="InterPro"/>
</dbReference>
<evidence type="ECO:0000313" key="3">
    <source>
        <dbReference type="EMBL" id="NHN54629.1"/>
    </source>
</evidence>
<keyword evidence="4" id="KW-1185">Reference proteome</keyword>
<name>A0A967AX68_9MICO</name>
<feature type="region of interest" description="Disordered" evidence="1">
    <location>
        <begin position="1"/>
        <end position="23"/>
    </location>
</feature>
<gene>
    <name evidence="3" type="ORF">G9U51_02390</name>
</gene>
<dbReference type="PROSITE" id="PS51340">
    <property type="entry name" value="MOSC"/>
    <property type="match status" value="1"/>
</dbReference>
<dbReference type="Gene3D" id="2.40.33.20">
    <property type="entry name" value="PK beta-barrel domain-like"/>
    <property type="match status" value="1"/>
</dbReference>
<sequence>MPSGRVLSVNVGSAEPNGAKATPTGIRKLPVEQIEVRAPGPRRGGLGSGVVGDFIGDRKHHGGDAQAVYAVAREQLDFWGELLERRLDDGWFGENLTIEGFEVDRALMGERWRVGETVLRVSGPRVPCGTFRQHMGVRGWLKAFVTHGLSGAYLAVEQPGVIRPGDQVELLEKPAHDIDLPVVFRAFHGDAEAARRCMDARVLDDEHHAELVEGLRRIGG</sequence>
<dbReference type="InterPro" id="IPR005302">
    <property type="entry name" value="MoCF_Sase_C"/>
</dbReference>
<protein>
    <submittedName>
        <fullName evidence="3">MOSC domain-containing protein</fullName>
    </submittedName>
</protein>
<proteinExistence type="predicted"/>
<dbReference type="GO" id="GO:0003824">
    <property type="term" value="F:catalytic activity"/>
    <property type="evidence" value="ECO:0007669"/>
    <property type="project" value="InterPro"/>
</dbReference>
<evidence type="ECO:0000259" key="2">
    <source>
        <dbReference type="PROSITE" id="PS51340"/>
    </source>
</evidence>
<dbReference type="Pfam" id="PF03473">
    <property type="entry name" value="MOSC"/>
    <property type="match status" value="1"/>
</dbReference>
<evidence type="ECO:0000313" key="4">
    <source>
        <dbReference type="Proteomes" id="UP000744769"/>
    </source>
</evidence>
<dbReference type="PANTHER" id="PTHR30212">
    <property type="entry name" value="PROTEIN YIIM"/>
    <property type="match status" value="1"/>
</dbReference>